<keyword evidence="3" id="KW-1185">Reference proteome</keyword>
<keyword evidence="1" id="KW-0812">Transmembrane</keyword>
<gene>
    <name evidence="2" type="ORF">QQX02_02475</name>
</gene>
<dbReference type="Proteomes" id="UP001172708">
    <property type="component" value="Unassembled WGS sequence"/>
</dbReference>
<proteinExistence type="predicted"/>
<dbReference type="Pfam" id="PF01066">
    <property type="entry name" value="CDP-OH_P_transf"/>
    <property type="match status" value="1"/>
</dbReference>
<protein>
    <submittedName>
        <fullName evidence="2">CDP-alcohol phosphatidyltransferase family protein</fullName>
    </submittedName>
</protein>
<dbReference type="Gene3D" id="1.20.120.1760">
    <property type="match status" value="1"/>
</dbReference>
<accession>A0ABT8GFS5</accession>
<feature type="transmembrane region" description="Helical" evidence="1">
    <location>
        <begin position="152"/>
        <end position="177"/>
    </location>
</feature>
<dbReference type="InterPro" id="IPR043130">
    <property type="entry name" value="CDP-OH_PTrfase_TM_dom"/>
</dbReference>
<keyword evidence="1" id="KW-0472">Membrane</keyword>
<evidence type="ECO:0000313" key="3">
    <source>
        <dbReference type="Proteomes" id="UP001172708"/>
    </source>
</evidence>
<sequence length="289" mass="31059">MAIHTPVHDSGYLFGEGSVRLHPRRVVDPARIDVPLDKIREIGQPPAIRGRAMAEHWSASLYWRKVSPRLTRRFLAAGLSADAVTVGVILTGWMAALSLLIPSIAGPLLAAVFAQTQMLVDASDGEVARVRGTSGPRGVFLDKIAHYTTEGLIPITLGASVAISMGDVLPLALGALLGSMVLMNKLLNDAVHVARGAVGMPNVPDSHEAREIGRPMLRLARKAFNLVPLHRVYHSVEMTHLILIAALVQTVVGAPVLWWTLIALVAITPFVLAGHFVAIMASPKLRPIR</sequence>
<dbReference type="RefSeq" id="WP_301141000.1">
    <property type="nucleotide sequence ID" value="NZ_JAUHQA010000001.1"/>
</dbReference>
<feature type="transmembrane region" description="Helical" evidence="1">
    <location>
        <begin position="74"/>
        <end position="101"/>
    </location>
</feature>
<dbReference type="EMBL" id="JAUHQA010000001">
    <property type="protein sequence ID" value="MDN4479791.1"/>
    <property type="molecule type" value="Genomic_DNA"/>
</dbReference>
<name>A0ABT8GFS5_9MICO</name>
<feature type="transmembrane region" description="Helical" evidence="1">
    <location>
        <begin position="258"/>
        <end position="281"/>
    </location>
</feature>
<evidence type="ECO:0000256" key="1">
    <source>
        <dbReference type="SAM" id="Phobius"/>
    </source>
</evidence>
<keyword evidence="1" id="KW-1133">Transmembrane helix</keyword>
<feature type="transmembrane region" description="Helical" evidence="1">
    <location>
        <begin position="232"/>
        <end position="252"/>
    </location>
</feature>
<organism evidence="2 3">
    <name type="scientific">Demequina muriae</name>
    <dbReference type="NCBI Taxonomy" id="3051664"/>
    <lineage>
        <taxon>Bacteria</taxon>
        <taxon>Bacillati</taxon>
        <taxon>Actinomycetota</taxon>
        <taxon>Actinomycetes</taxon>
        <taxon>Micrococcales</taxon>
        <taxon>Demequinaceae</taxon>
        <taxon>Demequina</taxon>
    </lineage>
</organism>
<dbReference type="InterPro" id="IPR000462">
    <property type="entry name" value="CDP-OH_P_trans"/>
</dbReference>
<evidence type="ECO:0000313" key="2">
    <source>
        <dbReference type="EMBL" id="MDN4479791.1"/>
    </source>
</evidence>
<comment type="caution">
    <text evidence="2">The sequence shown here is derived from an EMBL/GenBank/DDBJ whole genome shotgun (WGS) entry which is preliminary data.</text>
</comment>
<reference evidence="2" key="1">
    <citation type="submission" date="2023-06" db="EMBL/GenBank/DDBJ databases">
        <title>Egi l300058.</title>
        <authorList>
            <person name="Gao L."/>
            <person name="Fang B.-Z."/>
            <person name="Li W.-J."/>
        </authorList>
    </citation>
    <scope>NUCLEOTIDE SEQUENCE</scope>
    <source>
        <strain evidence="2">EGI L300058</strain>
    </source>
</reference>